<dbReference type="OrthoDB" id="272794at2"/>
<evidence type="ECO:0000256" key="4">
    <source>
        <dbReference type="SAM" id="SignalP"/>
    </source>
</evidence>
<comment type="cofactor">
    <cofactor evidence="3">
        <name>Zn(2+)</name>
        <dbReference type="ChEBI" id="CHEBI:29105"/>
    </cofactor>
    <text evidence="3">Binds 1 divalent metal cation per subunit.</text>
</comment>
<evidence type="ECO:0000259" key="5">
    <source>
        <dbReference type="Pfam" id="PF08450"/>
    </source>
</evidence>
<evidence type="ECO:0000313" key="7">
    <source>
        <dbReference type="Proteomes" id="UP000317835"/>
    </source>
</evidence>
<keyword evidence="3" id="KW-0479">Metal-binding</keyword>
<sequence precursor="true">MLSLLLSSMLLAPPAASPAGVVKPGATLEKLWSEGEFTEGGAEAADGSILFSDIGTRIMRFDPETNEVTVFRSPSGRANGLIFAPDGRLVAAEGANTGGNRRVSITEVDGTVRTLADSYQGKRFNSPNDVAVDAQGRVYVSDPRYVGDEPRELDEEVVYRIDPDGTVTRLETTATKPNGLVVSPDGTTLYVSNNGPDLKALLKLDLDPRTGEVSNPKKIKDFGNGRGIDGMTVTRDGLVVAAAGSGPLGGVYVYRPDGTPVDFIAVPENPTNVEFGGPDDSTLYITAGVSLYRIETTLTGYRPEPPAK</sequence>
<feature type="binding site" evidence="3">
    <location>
        <position position="178"/>
    </location>
    <ligand>
        <name>a divalent metal cation</name>
        <dbReference type="ChEBI" id="CHEBI:60240"/>
    </ligand>
</feature>
<dbReference type="GO" id="GO:0046872">
    <property type="term" value="F:metal ion binding"/>
    <property type="evidence" value="ECO:0007669"/>
    <property type="project" value="UniProtKB-KW"/>
</dbReference>
<keyword evidence="1 6" id="KW-0378">Hydrolase</keyword>
<dbReference type="EMBL" id="CP036426">
    <property type="protein sequence ID" value="QDV38766.1"/>
    <property type="molecule type" value="Genomic_DNA"/>
</dbReference>
<protein>
    <submittedName>
        <fullName evidence="6">Gluconolactonase</fullName>
        <ecNumber evidence="6">3.1.1.17</ecNumber>
    </submittedName>
</protein>
<feature type="binding site" evidence="3">
    <location>
        <position position="128"/>
    </location>
    <ligand>
        <name>substrate</name>
    </ligand>
</feature>
<feature type="chain" id="PRO_5021830119" evidence="4">
    <location>
        <begin position="20"/>
        <end position="308"/>
    </location>
</feature>
<evidence type="ECO:0000313" key="6">
    <source>
        <dbReference type="EMBL" id="QDV38766.1"/>
    </source>
</evidence>
<feature type="signal peptide" evidence="4">
    <location>
        <begin position="1"/>
        <end position="19"/>
    </location>
</feature>
<evidence type="ECO:0000256" key="3">
    <source>
        <dbReference type="PIRSR" id="PIRSR605511-2"/>
    </source>
</evidence>
<keyword evidence="4" id="KW-0732">Signal</keyword>
<feature type="domain" description="SMP-30/Gluconolactonase/LRE-like region" evidence="5">
    <location>
        <begin position="44"/>
        <end position="287"/>
    </location>
</feature>
<dbReference type="Gene3D" id="2.120.10.30">
    <property type="entry name" value="TolB, C-terminal domain"/>
    <property type="match status" value="1"/>
</dbReference>
<dbReference type="AlphaFoldDB" id="A0A518HDJ8"/>
<dbReference type="SUPFAM" id="SSF63829">
    <property type="entry name" value="Calcium-dependent phosphotriesterase"/>
    <property type="match status" value="1"/>
</dbReference>
<dbReference type="PRINTS" id="PR01790">
    <property type="entry name" value="SMP30FAMILY"/>
</dbReference>
<dbReference type="EC" id="3.1.1.17" evidence="6"/>
<feature type="active site" description="Proton donor/acceptor" evidence="2">
    <location>
        <position position="229"/>
    </location>
</feature>
<dbReference type="KEGG" id="tpla:ElP_67230"/>
<accession>A0A518HDJ8</accession>
<dbReference type="RefSeq" id="WP_145277526.1">
    <property type="nucleotide sequence ID" value="NZ_CP036426.1"/>
</dbReference>
<evidence type="ECO:0000256" key="2">
    <source>
        <dbReference type="PIRSR" id="PIRSR605511-1"/>
    </source>
</evidence>
<keyword evidence="3" id="KW-0862">Zinc</keyword>
<keyword evidence="7" id="KW-1185">Reference proteome</keyword>
<proteinExistence type="predicted"/>
<evidence type="ECO:0000256" key="1">
    <source>
        <dbReference type="ARBA" id="ARBA00022801"/>
    </source>
</evidence>
<dbReference type="PANTHER" id="PTHR47572:SF4">
    <property type="entry name" value="LACTONASE DRP35"/>
    <property type="match status" value="1"/>
</dbReference>
<gene>
    <name evidence="6" type="primary">gnl_6</name>
    <name evidence="6" type="ORF">ElP_67230</name>
</gene>
<feature type="binding site" evidence="3">
    <location>
        <position position="229"/>
    </location>
    <ligand>
        <name>a divalent metal cation</name>
        <dbReference type="ChEBI" id="CHEBI:60240"/>
    </ligand>
</feature>
<dbReference type="InterPro" id="IPR005511">
    <property type="entry name" value="SMP-30"/>
</dbReference>
<name>A0A518HDJ8_9BACT</name>
<reference evidence="6 7" key="1">
    <citation type="submission" date="2019-02" db="EMBL/GenBank/DDBJ databases">
        <title>Deep-cultivation of Planctomycetes and their phenomic and genomic characterization uncovers novel biology.</title>
        <authorList>
            <person name="Wiegand S."/>
            <person name="Jogler M."/>
            <person name="Boedeker C."/>
            <person name="Pinto D."/>
            <person name="Vollmers J."/>
            <person name="Rivas-Marin E."/>
            <person name="Kohn T."/>
            <person name="Peeters S.H."/>
            <person name="Heuer A."/>
            <person name="Rast P."/>
            <person name="Oberbeckmann S."/>
            <person name="Bunk B."/>
            <person name="Jeske O."/>
            <person name="Meyerdierks A."/>
            <person name="Storesund J.E."/>
            <person name="Kallscheuer N."/>
            <person name="Luecker S."/>
            <person name="Lage O.M."/>
            <person name="Pohl T."/>
            <person name="Merkel B.J."/>
            <person name="Hornburger P."/>
            <person name="Mueller R.-W."/>
            <person name="Bruemmer F."/>
            <person name="Labrenz M."/>
            <person name="Spormann A.M."/>
            <person name="Op den Camp H."/>
            <person name="Overmann J."/>
            <person name="Amann R."/>
            <person name="Jetten M.S.M."/>
            <person name="Mascher T."/>
            <person name="Medema M.H."/>
            <person name="Devos D.P."/>
            <person name="Kaster A.-K."/>
            <person name="Ovreas L."/>
            <person name="Rohde M."/>
            <person name="Galperin M.Y."/>
            <person name="Jogler C."/>
        </authorList>
    </citation>
    <scope>NUCLEOTIDE SEQUENCE [LARGE SCALE GENOMIC DNA]</scope>
    <source>
        <strain evidence="6 7">ElP</strain>
    </source>
</reference>
<dbReference type="InterPro" id="IPR051262">
    <property type="entry name" value="SMP-30/CGR1_Lactonase"/>
</dbReference>
<organism evidence="6 7">
    <name type="scientific">Tautonia plasticadhaerens</name>
    <dbReference type="NCBI Taxonomy" id="2527974"/>
    <lineage>
        <taxon>Bacteria</taxon>
        <taxon>Pseudomonadati</taxon>
        <taxon>Planctomycetota</taxon>
        <taxon>Planctomycetia</taxon>
        <taxon>Isosphaerales</taxon>
        <taxon>Isosphaeraceae</taxon>
        <taxon>Tautonia</taxon>
    </lineage>
</organism>
<dbReference type="InterPro" id="IPR013658">
    <property type="entry name" value="SGL"/>
</dbReference>
<dbReference type="PANTHER" id="PTHR47572">
    <property type="entry name" value="LIPOPROTEIN-RELATED"/>
    <property type="match status" value="1"/>
</dbReference>
<dbReference type="Pfam" id="PF08450">
    <property type="entry name" value="SGL"/>
    <property type="match status" value="1"/>
</dbReference>
<dbReference type="InterPro" id="IPR011042">
    <property type="entry name" value="6-blade_b-propeller_TolB-like"/>
</dbReference>
<dbReference type="GO" id="GO:0004341">
    <property type="term" value="F:gluconolactonase activity"/>
    <property type="evidence" value="ECO:0007669"/>
    <property type="project" value="UniProtKB-EC"/>
</dbReference>
<dbReference type="Proteomes" id="UP000317835">
    <property type="component" value="Chromosome"/>
</dbReference>